<dbReference type="Pfam" id="PF13637">
    <property type="entry name" value="Ank_4"/>
    <property type="match status" value="2"/>
</dbReference>
<dbReference type="SUPFAM" id="SSF53474">
    <property type="entry name" value="alpha/beta-Hydrolases"/>
    <property type="match status" value="1"/>
</dbReference>
<accession>A0A2P4ZSH5</accession>
<dbReference type="InterPro" id="IPR027417">
    <property type="entry name" value="P-loop_NTPase"/>
</dbReference>
<feature type="repeat" description="ANK" evidence="3">
    <location>
        <begin position="1461"/>
        <end position="1485"/>
    </location>
</feature>
<reference evidence="7 8" key="1">
    <citation type="journal article" date="2016" name="Genome Announc.">
        <title>Draft Whole-Genome Sequence of Trichoderma gamsii T6085, a Promising Biocontrol Agent of Fusarium Head Blight on Wheat.</title>
        <authorList>
            <person name="Baroncelli R."/>
            <person name="Zapparata A."/>
            <person name="Piaggeschi G."/>
            <person name="Sarrocco S."/>
            <person name="Vannacci G."/>
        </authorList>
    </citation>
    <scope>NUCLEOTIDE SEQUENCE [LARGE SCALE GENOMIC DNA]</scope>
    <source>
        <strain evidence="7 8">T6085</strain>
    </source>
</reference>
<proteinExistence type="predicted"/>
<sequence>MGFLGWLQSWQKRASASNQPQNRREPTSQPQKGPRPQPKKEPTYRVRGVPNDWDRDKLESFLVERDGPAGPVVQSLAKEFHGCSQTATVLFRNTCQLPLRISLPEPSGQFGELRNLALDHAFLGITTLFAPPQQDHKVDIIAICGLGGHAFGSFKERGGEHMWLRDALPHGITAESGQRIARIMVYGYESNIPDSDSFQNLEDLGTALHSDLRTLVFDGSFKPIVFIAHSLGGLVVKQFLISLSESKDEVDQKLGCAVYGLSFFGVPHDGMDIRSLIPMAGDGPNRFLLESIGSNNSQILSIQHREFSKALGGQGQSEIVSFYETRLSRTALKDEMGRWRMSGELAVLVTRASATHCRNWENGPEHICAINRTHSEMVKFAEEDPEYDKVLGRIKTLALRAITVRRSLLQRTLSQGEQNCLQSLAFEQMQDRGNDIDHAIQGTCEWLLKHDTYMKWATSHECLLWIKGKPGAGKSTLLKYAVSKQRDIPSAKDDDVVLSFFFHGRGNAIQKTPLGFLRSILHQALEKAPEAFPDLVDTYQQRCKVMGNPPENWQWHPEELWRFFELSLPQILANRSIWLFVDALDECGEDDARNLVQRFKALLKRISRLPSWIHFRVCFSCRHYPILSSRDLLEVCLEMENESDISTYVKSTLKLTSFEEPTRFKIRDLIISRASGVFLWTQLVVKKVQGLELDGDGPNKIEATIRSTPEGLHELYKELIKGMTSSSLRLIQWVCFAARPLSTEELRWAMVIDVRCPSLQECQKAYDYIPDSKRMDQQVIKLSRGLATVVPGFNMQVVQFIHQSVKDFFMDKGLVTLDNSLTSTDEAIGMAQFQLLKTCILYMKMEEISQSTSHGSGLKAELPFLHYAVTSWVSHLQKCDAIKFSPKNILELLSWPSNVILDLWVRLFIQLGRPSGPTPVAKTTLIHIAAEYRLVGVLAAILENNGQTYININSKDKHGKTPLSWAAQKGNVAVVKTLLDTGQAEINSTDIEGQTPLSRATRKGNVAVIKTLLDTGQVKIDSTDYGGRTPLSWAAEYGNEATVNILLNTGQVKVNSEDCGGMTPLSWAAYAGREAVVKILLKAGAEVNLKSQGNRSPLSWAAQKGQEAVVKLLLNMGAEVDQKDKYNWTPLLWAAKEGHEAAVTTLLSLGQAKVNLTDQKGRTPLSCAAKGGHEAVVTALLSLGQANVDIKDQKGRTPLWRAAKKGREATVKLLLNSGAQVDLKDHFNRTPLMWAAYCGYDAVVKLLLDAGTEVDSKDKFNQTSLVWAAENGHEAVVKLLLDSGAEIDFIGSRNQTPLMWAARGGHDAVVKLLLDKGAEVDSKNVDGQTPLSWAAQHGHAIVANILLNAGAEVDLKDKTGRTPLSQMAQVGQYSNEAAITILLNAGAKVDSKDQTNRTPLSWAAELHHKAMVKLLLNAGAEVDLKDQSGRTPLSWATGWWGEATVTLLLDMGADVNSKDRNGQTPLWRAVRSRSETMVELLLDRGEVDLSDDNGQKLLSWAAENGCEAVVRLLQACIPSPF</sequence>
<evidence type="ECO:0000256" key="3">
    <source>
        <dbReference type="PROSITE-ProRule" id="PRU00023"/>
    </source>
</evidence>
<evidence type="ECO:0000313" key="7">
    <source>
        <dbReference type="EMBL" id="PON27255.1"/>
    </source>
</evidence>
<dbReference type="InterPro" id="IPR054471">
    <property type="entry name" value="GPIID_WHD"/>
</dbReference>
<dbReference type="RefSeq" id="XP_024405954.1">
    <property type="nucleotide sequence ID" value="XM_024549249.1"/>
</dbReference>
<dbReference type="EMBL" id="JPDN02000010">
    <property type="protein sequence ID" value="PON27255.1"/>
    <property type="molecule type" value="Genomic_DNA"/>
</dbReference>
<protein>
    <submittedName>
        <fullName evidence="7">Uncharacterized protein</fullName>
    </submittedName>
</protein>
<dbReference type="PROSITE" id="PS50088">
    <property type="entry name" value="ANK_REPEAT"/>
    <property type="match status" value="15"/>
</dbReference>
<feature type="repeat" description="ANK" evidence="3">
    <location>
        <begin position="1060"/>
        <end position="1092"/>
    </location>
</feature>
<dbReference type="STRING" id="398673.A0A2P4ZSH5"/>
<comment type="caution">
    <text evidence="7">The sequence shown here is derived from an EMBL/GenBank/DDBJ whole genome shotgun (WGS) entry which is preliminary data.</text>
</comment>
<evidence type="ECO:0000313" key="8">
    <source>
        <dbReference type="Proteomes" id="UP000054821"/>
    </source>
</evidence>
<feature type="repeat" description="ANK" evidence="3">
    <location>
        <begin position="1026"/>
        <end position="1050"/>
    </location>
</feature>
<dbReference type="InterPro" id="IPR002110">
    <property type="entry name" value="Ankyrin_rpt"/>
</dbReference>
<keyword evidence="8" id="KW-1185">Reference proteome</keyword>
<dbReference type="SUPFAM" id="SSF48403">
    <property type="entry name" value="Ankyrin repeat"/>
    <property type="match status" value="2"/>
</dbReference>
<gene>
    <name evidence="7" type="ORF">TGAM01_v203636</name>
</gene>
<feature type="repeat" description="ANK" evidence="3">
    <location>
        <begin position="1093"/>
        <end position="1125"/>
    </location>
</feature>
<keyword evidence="1" id="KW-0677">Repeat</keyword>
<dbReference type="Gene3D" id="3.40.50.300">
    <property type="entry name" value="P-loop containing nucleotide triphosphate hydrolases"/>
    <property type="match status" value="1"/>
</dbReference>
<dbReference type="SUPFAM" id="SSF52540">
    <property type="entry name" value="P-loop containing nucleoside triphosphate hydrolases"/>
    <property type="match status" value="1"/>
</dbReference>
<evidence type="ECO:0000256" key="4">
    <source>
        <dbReference type="SAM" id="MobiDB-lite"/>
    </source>
</evidence>
<feature type="repeat" description="ANK" evidence="3">
    <location>
        <begin position="1227"/>
        <end position="1259"/>
    </location>
</feature>
<name>A0A2P4ZSH5_9HYPO</name>
<feature type="repeat" description="ANK" evidence="3">
    <location>
        <begin position="1395"/>
        <end position="1427"/>
    </location>
</feature>
<evidence type="ECO:0000256" key="1">
    <source>
        <dbReference type="ARBA" id="ARBA00022737"/>
    </source>
</evidence>
<dbReference type="Pfam" id="PF24883">
    <property type="entry name" value="NPHP3_N"/>
    <property type="match status" value="1"/>
</dbReference>
<dbReference type="PRINTS" id="PR01415">
    <property type="entry name" value="ANKYRIN"/>
</dbReference>
<feature type="repeat" description="ANK" evidence="3">
    <location>
        <begin position="1428"/>
        <end position="1460"/>
    </location>
</feature>
<feature type="repeat" description="ANK" evidence="3">
    <location>
        <begin position="1326"/>
        <end position="1358"/>
    </location>
</feature>
<feature type="region of interest" description="Disordered" evidence="4">
    <location>
        <begin position="1"/>
        <end position="51"/>
    </location>
</feature>
<evidence type="ECO:0000256" key="2">
    <source>
        <dbReference type="ARBA" id="ARBA00023043"/>
    </source>
</evidence>
<feature type="compositionally biased region" description="Polar residues" evidence="4">
    <location>
        <begin position="8"/>
        <end position="21"/>
    </location>
</feature>
<dbReference type="InterPro" id="IPR029058">
    <property type="entry name" value="AB_hydrolase_fold"/>
</dbReference>
<keyword evidence="2 3" id="KW-0040">ANK repeat</keyword>
<feature type="repeat" description="ANK" evidence="3">
    <location>
        <begin position="1194"/>
        <end position="1226"/>
    </location>
</feature>
<dbReference type="Proteomes" id="UP000054821">
    <property type="component" value="Unassembled WGS sequence"/>
</dbReference>
<feature type="domain" description="GPI inositol-deacylase winged helix" evidence="5">
    <location>
        <begin position="728"/>
        <end position="814"/>
    </location>
</feature>
<dbReference type="Pfam" id="PF22939">
    <property type="entry name" value="WHD_GPIID"/>
    <property type="match status" value="1"/>
</dbReference>
<dbReference type="PROSITE" id="PS50297">
    <property type="entry name" value="ANK_REP_REGION"/>
    <property type="match status" value="15"/>
</dbReference>
<dbReference type="Pfam" id="PF00023">
    <property type="entry name" value="Ank"/>
    <property type="match status" value="2"/>
</dbReference>
<evidence type="ECO:0000259" key="6">
    <source>
        <dbReference type="Pfam" id="PF24883"/>
    </source>
</evidence>
<feature type="repeat" description="ANK" evidence="3">
    <location>
        <begin position="1293"/>
        <end position="1325"/>
    </location>
</feature>
<dbReference type="Gene3D" id="1.25.40.20">
    <property type="entry name" value="Ankyrin repeat-containing domain"/>
    <property type="match status" value="7"/>
</dbReference>
<feature type="repeat" description="ANK" evidence="3">
    <location>
        <begin position="1160"/>
        <end position="1193"/>
    </location>
</feature>
<feature type="repeat" description="ANK" evidence="3">
    <location>
        <begin position="1260"/>
        <end position="1292"/>
    </location>
</feature>
<dbReference type="Pfam" id="PF12796">
    <property type="entry name" value="Ank_2"/>
    <property type="match status" value="4"/>
</dbReference>
<evidence type="ECO:0000259" key="5">
    <source>
        <dbReference type="Pfam" id="PF22939"/>
    </source>
</evidence>
<dbReference type="PANTHER" id="PTHR24178">
    <property type="entry name" value="MOLTING PROTEIN MLT-4"/>
    <property type="match status" value="1"/>
</dbReference>
<organism evidence="7 8">
    <name type="scientific">Trichoderma gamsii</name>
    <dbReference type="NCBI Taxonomy" id="398673"/>
    <lineage>
        <taxon>Eukaryota</taxon>
        <taxon>Fungi</taxon>
        <taxon>Dikarya</taxon>
        <taxon>Ascomycota</taxon>
        <taxon>Pezizomycotina</taxon>
        <taxon>Sordariomycetes</taxon>
        <taxon>Hypocreomycetidae</taxon>
        <taxon>Hypocreales</taxon>
        <taxon>Hypocreaceae</taxon>
        <taxon>Trichoderma</taxon>
    </lineage>
</organism>
<feature type="repeat" description="ANK" evidence="3">
    <location>
        <begin position="992"/>
        <end position="1016"/>
    </location>
</feature>
<dbReference type="InterPro" id="IPR056884">
    <property type="entry name" value="NPHP3-like_N"/>
</dbReference>
<feature type="repeat" description="ANK" evidence="3">
    <location>
        <begin position="958"/>
        <end position="982"/>
    </location>
</feature>
<feature type="domain" description="Nephrocystin 3-like N-terminal" evidence="6">
    <location>
        <begin position="442"/>
        <end position="622"/>
    </location>
</feature>
<dbReference type="InterPro" id="IPR036770">
    <property type="entry name" value="Ankyrin_rpt-contain_sf"/>
</dbReference>
<dbReference type="GeneID" id="29986156"/>
<dbReference type="SMART" id="SM00248">
    <property type="entry name" value="ANK"/>
    <property type="match status" value="17"/>
</dbReference>
<dbReference type="Gene3D" id="3.40.50.1820">
    <property type="entry name" value="alpha/beta hydrolase"/>
    <property type="match status" value="1"/>
</dbReference>
<feature type="repeat" description="ANK" evidence="3">
    <location>
        <begin position="1359"/>
        <end position="1394"/>
    </location>
</feature>